<sequence length="295" mass="33545">MSNDKKNRISAKGLASIFGEGLNDLITNIESSPEIAKTFSQTISLAKIIPNPYQPRVVFNEQEIKELSDSIKIHGLIQPIIVKKTITDGVFQLVAGERRTKAAKLAGLTEISAVTIEVTDQQLMEFALIENIQRVDLNAFEEAQAYQTLISKMKWTQEQLSQKVNKSRSHIANTLRILQLPVEILQMLQRNELTMGHVKPLLSLGTNLNLMVTIAKRAYSEQWSVRKVEDVIKMQQLSLNQKQNVNKKLDLHLVALENTLSRTLDTKVKINKKQLIINYSNHKELNRILEFLKLI</sequence>
<dbReference type="Proteomes" id="UP001163387">
    <property type="component" value="Chromosome"/>
</dbReference>
<dbReference type="Pfam" id="PF23552">
    <property type="entry name" value="ParB_C"/>
    <property type="match status" value="1"/>
</dbReference>
<keyword evidence="6" id="KW-1185">Reference proteome</keyword>
<dbReference type="PANTHER" id="PTHR33375:SF1">
    <property type="entry name" value="CHROMOSOME-PARTITIONING PROTEIN PARB-RELATED"/>
    <property type="match status" value="1"/>
</dbReference>
<organism evidence="5 6">
    <name type="scientific">Spiroplasma ixodetis</name>
    <dbReference type="NCBI Taxonomy" id="2141"/>
    <lineage>
        <taxon>Bacteria</taxon>
        <taxon>Bacillati</taxon>
        <taxon>Mycoplasmatota</taxon>
        <taxon>Mollicutes</taxon>
        <taxon>Entomoplasmatales</taxon>
        <taxon>Spiroplasmataceae</taxon>
        <taxon>Spiroplasma</taxon>
    </lineage>
</organism>
<protein>
    <submittedName>
        <fullName evidence="5">Chromosome partitioning protein ParB</fullName>
    </submittedName>
</protein>
<dbReference type="RefSeq" id="WP_281749040.1">
    <property type="nucleotide sequence ID" value="NZ_AP026933.1"/>
</dbReference>
<dbReference type="InterPro" id="IPR041468">
    <property type="entry name" value="HTH_ParB/Spo0J"/>
</dbReference>
<dbReference type="SUPFAM" id="SSF110849">
    <property type="entry name" value="ParB/Sulfiredoxin"/>
    <property type="match status" value="1"/>
</dbReference>
<keyword evidence="3" id="KW-0238">DNA-binding</keyword>
<evidence type="ECO:0000259" key="4">
    <source>
        <dbReference type="SMART" id="SM00470"/>
    </source>
</evidence>
<dbReference type="Gene3D" id="3.90.1530.30">
    <property type="match status" value="1"/>
</dbReference>
<feature type="domain" description="ParB-like N-terminal" evidence="4">
    <location>
        <begin position="41"/>
        <end position="132"/>
    </location>
</feature>
<evidence type="ECO:0000256" key="3">
    <source>
        <dbReference type="ARBA" id="ARBA00023125"/>
    </source>
</evidence>
<dbReference type="InterPro" id="IPR003115">
    <property type="entry name" value="ParB_N"/>
</dbReference>
<reference evidence="5 6" key="1">
    <citation type="journal article" date="2022" name="Front. Microbiol.">
        <title>Male-killing mechanisms vary between Spiroplasma species.</title>
        <authorList>
            <person name="Arai H."/>
            <person name="Inoue M."/>
            <person name="Kageyama D."/>
        </authorList>
    </citation>
    <scope>NUCLEOTIDE SEQUENCE [LARGE SCALE GENOMIC DNA]</scope>
    <source>
        <strain evidence="6">sHm</strain>
    </source>
</reference>
<comment type="similarity">
    <text evidence="1">Belongs to the ParB family.</text>
</comment>
<dbReference type="SUPFAM" id="SSF109709">
    <property type="entry name" value="KorB DNA-binding domain-like"/>
    <property type="match status" value="1"/>
</dbReference>
<gene>
    <name evidence="5" type="ORF">SHM_04750</name>
</gene>
<accession>A0ABM8BT08</accession>
<dbReference type="InterPro" id="IPR050336">
    <property type="entry name" value="Chromosome_partition/occlusion"/>
</dbReference>
<name>A0ABM8BT08_9MOLU</name>
<dbReference type="PANTHER" id="PTHR33375">
    <property type="entry name" value="CHROMOSOME-PARTITIONING PROTEIN PARB-RELATED"/>
    <property type="match status" value="1"/>
</dbReference>
<dbReference type="InterPro" id="IPR004437">
    <property type="entry name" value="ParB/RepB/Spo0J"/>
</dbReference>
<evidence type="ECO:0000256" key="1">
    <source>
        <dbReference type="ARBA" id="ARBA00006295"/>
    </source>
</evidence>
<dbReference type="InterPro" id="IPR057240">
    <property type="entry name" value="ParB_dimer_C"/>
</dbReference>
<keyword evidence="2" id="KW-0159">Chromosome partition</keyword>
<evidence type="ECO:0000313" key="6">
    <source>
        <dbReference type="Proteomes" id="UP001163387"/>
    </source>
</evidence>
<dbReference type="NCBIfam" id="TIGR00180">
    <property type="entry name" value="parB_part"/>
    <property type="match status" value="1"/>
</dbReference>
<dbReference type="Pfam" id="PF02195">
    <property type="entry name" value="ParB_N"/>
    <property type="match status" value="1"/>
</dbReference>
<proteinExistence type="inferred from homology"/>
<dbReference type="CDD" id="cd16393">
    <property type="entry name" value="SPO0J_N"/>
    <property type="match status" value="1"/>
</dbReference>
<evidence type="ECO:0000256" key="2">
    <source>
        <dbReference type="ARBA" id="ARBA00022829"/>
    </source>
</evidence>
<dbReference type="Pfam" id="PF17762">
    <property type="entry name" value="HTH_ParB"/>
    <property type="match status" value="1"/>
</dbReference>
<dbReference type="SMART" id="SM00470">
    <property type="entry name" value="ParB"/>
    <property type="match status" value="1"/>
</dbReference>
<dbReference type="InterPro" id="IPR036086">
    <property type="entry name" value="ParB/Sulfiredoxin_sf"/>
</dbReference>
<dbReference type="EMBL" id="AP026933">
    <property type="protein sequence ID" value="BDT02829.1"/>
    <property type="molecule type" value="Genomic_DNA"/>
</dbReference>
<evidence type="ECO:0000313" key="5">
    <source>
        <dbReference type="EMBL" id="BDT02829.1"/>
    </source>
</evidence>
<dbReference type="Gene3D" id="1.10.10.2830">
    <property type="match status" value="1"/>
</dbReference>